<dbReference type="GO" id="GO:0005777">
    <property type="term" value="C:peroxisome"/>
    <property type="evidence" value="ECO:0007669"/>
    <property type="project" value="UniProtKB-SubCell"/>
</dbReference>
<dbReference type="GO" id="GO:0005905">
    <property type="term" value="C:clathrin-coated pit"/>
    <property type="evidence" value="ECO:0007669"/>
    <property type="project" value="UniProtKB-SubCell"/>
</dbReference>
<dbReference type="InterPro" id="IPR027417">
    <property type="entry name" value="P-loop_NTPase"/>
</dbReference>
<evidence type="ECO:0000256" key="18">
    <source>
        <dbReference type="ARBA" id="ARBA00023128"/>
    </source>
</evidence>
<proteinExistence type="inferred from homology"/>
<keyword evidence="15" id="KW-0333">Golgi apparatus</keyword>
<evidence type="ECO:0000256" key="24">
    <source>
        <dbReference type="ARBA" id="ARBA00048040"/>
    </source>
</evidence>
<dbReference type="Pfam" id="PF02212">
    <property type="entry name" value="GED"/>
    <property type="match status" value="1"/>
</dbReference>
<evidence type="ECO:0000256" key="21">
    <source>
        <dbReference type="ARBA" id="ARBA00023140"/>
    </source>
</evidence>
<dbReference type="EC" id="3.6.5.5" evidence="8"/>
<feature type="domain" description="GED" evidence="27">
    <location>
        <begin position="571"/>
        <end position="662"/>
    </location>
</feature>
<comment type="catalytic activity">
    <reaction evidence="24">
        <text>GTP + H2O = GDP + phosphate + H(+)</text>
        <dbReference type="Rhea" id="RHEA:19669"/>
        <dbReference type="ChEBI" id="CHEBI:15377"/>
        <dbReference type="ChEBI" id="CHEBI:15378"/>
        <dbReference type="ChEBI" id="CHEBI:37565"/>
        <dbReference type="ChEBI" id="CHEBI:43474"/>
        <dbReference type="ChEBI" id="CHEBI:58189"/>
        <dbReference type="EC" id="3.6.5.5"/>
    </reaction>
</comment>
<evidence type="ECO:0000259" key="28">
    <source>
        <dbReference type="PROSITE" id="PS51718"/>
    </source>
</evidence>
<comment type="subcellular location">
    <subcellularLocation>
        <location evidence="5">Cytoplasm</location>
        <location evidence="5">Cytosol</location>
    </subcellularLocation>
    <subcellularLocation>
        <location evidence="3">Cytoplasmic vesicle</location>
        <location evidence="3">Secretory vesicle</location>
        <location evidence="3">Synaptic vesicle membrane</location>
    </subcellularLocation>
    <subcellularLocation>
        <location evidence="1">Endomembrane system</location>
        <topology evidence="1">Peripheral membrane protein</topology>
    </subcellularLocation>
    <subcellularLocation>
        <location evidence="6">Golgi apparatus</location>
    </subcellularLocation>
    <subcellularLocation>
        <location evidence="7">Membrane</location>
        <location evidence="7">Clathrin-coated pit</location>
    </subcellularLocation>
    <subcellularLocation>
        <location evidence="4">Mitochondrion outer membrane</location>
        <topology evidence="4">Peripheral membrane protein</topology>
    </subcellularLocation>
    <subcellularLocation>
        <location evidence="2">Peroxisome</location>
    </subcellularLocation>
</comment>
<evidence type="ECO:0000256" key="23">
    <source>
        <dbReference type="ARBA" id="ARBA00023329"/>
    </source>
</evidence>
<keyword evidence="20" id="KW-0472">Membrane</keyword>
<keyword evidence="13" id="KW-0378">Hydrolase</keyword>
<keyword evidence="22" id="KW-0168">Coated pit</keyword>
<evidence type="ECO:0000256" key="9">
    <source>
        <dbReference type="ARBA" id="ARBA00018833"/>
    </source>
</evidence>
<dbReference type="Gene3D" id="1.20.120.1240">
    <property type="entry name" value="Dynamin, middle domain"/>
    <property type="match status" value="1"/>
</dbReference>
<evidence type="ECO:0000256" key="5">
    <source>
        <dbReference type="ARBA" id="ARBA00004514"/>
    </source>
</evidence>
<dbReference type="PROSITE" id="PS00410">
    <property type="entry name" value="G_DYNAMIN_1"/>
    <property type="match status" value="1"/>
</dbReference>
<keyword evidence="19 25" id="KW-0342">GTP-binding</keyword>
<dbReference type="GO" id="GO:0005794">
    <property type="term" value="C:Golgi apparatus"/>
    <property type="evidence" value="ECO:0007669"/>
    <property type="project" value="UniProtKB-SubCell"/>
</dbReference>
<dbReference type="GO" id="GO:0005741">
    <property type="term" value="C:mitochondrial outer membrane"/>
    <property type="evidence" value="ECO:0007669"/>
    <property type="project" value="UniProtKB-SubCell"/>
</dbReference>
<evidence type="ECO:0000256" key="11">
    <source>
        <dbReference type="ARBA" id="ARBA00022741"/>
    </source>
</evidence>
<dbReference type="GO" id="GO:0006897">
    <property type="term" value="P:endocytosis"/>
    <property type="evidence" value="ECO:0007669"/>
    <property type="project" value="TreeGrafter"/>
</dbReference>
<keyword evidence="17" id="KW-0446">Lipid-binding</keyword>
<evidence type="ECO:0000259" key="27">
    <source>
        <dbReference type="PROSITE" id="PS51388"/>
    </source>
</evidence>
<evidence type="ECO:0000256" key="15">
    <source>
        <dbReference type="ARBA" id="ARBA00023034"/>
    </source>
</evidence>
<evidence type="ECO:0000256" key="7">
    <source>
        <dbReference type="ARBA" id="ARBA00004600"/>
    </source>
</evidence>
<dbReference type="Gene3D" id="3.40.50.300">
    <property type="entry name" value="P-loop containing nucleotide triphosphate hydrolases"/>
    <property type="match status" value="1"/>
</dbReference>
<dbReference type="SMART" id="SM00302">
    <property type="entry name" value="GED"/>
    <property type="match status" value="1"/>
</dbReference>
<keyword evidence="18" id="KW-0496">Mitochondrion</keyword>
<keyword evidence="16" id="KW-0090">Biological rhythms</keyword>
<dbReference type="InterPro" id="IPR000375">
    <property type="entry name" value="Dynamin_stalk"/>
</dbReference>
<sequence length="663" mass="73763">MEALIPVINKLQDVFNTVGADIIQLPQIAVVGTQSSGKSSVLEALVGRDLLPRGTGVVTRRPLILQLVHVDPEDRRKTSEENGTVKHDTITALGLYNSGRLLINIYTDFDEIRLEIEAETERVSGNNKGITDEPIHLKIFSPHVVNLTLVDLPGITKVPVGDQPKDIEVQIKDLIVKHISNPNSIILAVTAANTDMATSEALKVAREVDPDGRRTLAVVTKLDLMDAGTDAMDVLMGRVIPVKLGLIGVVNRSQLDINNKKTVADAIRDEYAFLQKKYPSLASRNGTKYLARTLNRLLMHHIRDCLPELKTRINVLAAQYQSLLSSYGEPVDDQSSTLLQLITKFAAEYCHTIEGTAKYIETTELCGGARICYIFHETFGRTLESVDPLGGLTTIDVLTAIRNATGPRPALFVPEVSFELLVKRQVKRLEEPSLRCVELVHEEMQRIIQHCSNYSTQELLRFPKLHDAIVEVVTSLLRKRLPVTNEMVHNLVAIELAYINTKHPDFADAYQDVGTGNWRGMLKKGEDGVGGDKSMLQTSNPASPQRGHAVNLLDVPVPVSRKLSAREQRDCEVIERLIKSYFLIVRKNIQDSVPKAVMHFLVNHVKDSLQSELVGQLYKAGLLDDLLTESEDMAQRRNEAADMLKALQKASQVIAEIRETHLW</sequence>
<dbReference type="GO" id="GO:0003924">
    <property type="term" value="F:GTPase activity"/>
    <property type="evidence" value="ECO:0007669"/>
    <property type="project" value="InterPro"/>
</dbReference>
<dbReference type="GO" id="GO:0048312">
    <property type="term" value="P:intracellular distribution of mitochondria"/>
    <property type="evidence" value="ECO:0007669"/>
    <property type="project" value="TreeGrafter"/>
</dbReference>
<evidence type="ECO:0000256" key="20">
    <source>
        <dbReference type="ARBA" id="ARBA00023136"/>
    </source>
</evidence>
<dbReference type="InterPro" id="IPR022812">
    <property type="entry name" value="Dynamin"/>
</dbReference>
<keyword evidence="14" id="KW-0770">Synapse</keyword>
<dbReference type="GO" id="GO:0008289">
    <property type="term" value="F:lipid binding"/>
    <property type="evidence" value="ECO:0007669"/>
    <property type="project" value="UniProtKB-KW"/>
</dbReference>
<evidence type="ECO:0000256" key="25">
    <source>
        <dbReference type="RuleBase" id="RU003932"/>
    </source>
</evidence>
<keyword evidence="23" id="KW-0968">Cytoplasmic vesicle</keyword>
<dbReference type="InterPro" id="IPR019762">
    <property type="entry name" value="Dynamin_GTPase_CS"/>
</dbReference>
<dbReference type="FunFam" id="3.40.50.300:FF:000172">
    <property type="entry name" value="Dynamin-1-like protein isoform 1"/>
    <property type="match status" value="1"/>
</dbReference>
<evidence type="ECO:0000256" key="4">
    <source>
        <dbReference type="ARBA" id="ARBA00004450"/>
    </source>
</evidence>
<evidence type="ECO:0000256" key="16">
    <source>
        <dbReference type="ARBA" id="ARBA00023108"/>
    </source>
</evidence>
<reference evidence="29" key="2">
    <citation type="submission" date="2025-08" db="UniProtKB">
        <authorList>
            <consortium name="Ensembl"/>
        </authorList>
    </citation>
    <scope>IDENTIFICATION</scope>
</reference>
<evidence type="ECO:0000256" key="2">
    <source>
        <dbReference type="ARBA" id="ARBA00004275"/>
    </source>
</evidence>
<keyword evidence="21" id="KW-0576">Peroxisome</keyword>
<dbReference type="GO" id="GO:0005829">
    <property type="term" value="C:cytosol"/>
    <property type="evidence" value="ECO:0007669"/>
    <property type="project" value="UniProtKB-SubCell"/>
</dbReference>
<dbReference type="GO" id="GO:0043653">
    <property type="term" value="P:mitochondrial fragmentation involved in apoptotic process"/>
    <property type="evidence" value="ECO:0007669"/>
    <property type="project" value="TreeGrafter"/>
</dbReference>
<keyword evidence="12" id="KW-1000">Mitochondrion outer membrane</keyword>
<evidence type="ECO:0000313" key="30">
    <source>
        <dbReference type="Proteomes" id="UP000314982"/>
    </source>
</evidence>
<dbReference type="GO" id="GO:0048511">
    <property type="term" value="P:rhythmic process"/>
    <property type="evidence" value="ECO:0007669"/>
    <property type="project" value="UniProtKB-KW"/>
</dbReference>
<dbReference type="GO" id="GO:0000266">
    <property type="term" value="P:mitochondrial fission"/>
    <property type="evidence" value="ECO:0007669"/>
    <property type="project" value="TreeGrafter"/>
</dbReference>
<dbReference type="PROSITE" id="PS51718">
    <property type="entry name" value="G_DYNAMIN_2"/>
    <property type="match status" value="1"/>
</dbReference>
<dbReference type="GO" id="GO:0008017">
    <property type="term" value="F:microtubule binding"/>
    <property type="evidence" value="ECO:0007669"/>
    <property type="project" value="TreeGrafter"/>
</dbReference>
<dbReference type="PROSITE" id="PS51388">
    <property type="entry name" value="GED"/>
    <property type="match status" value="1"/>
</dbReference>
<keyword evidence="11 25" id="KW-0547">Nucleotide-binding</keyword>
<comment type="similarity">
    <text evidence="25">Belongs to the TRAFAC class dynamin-like GTPase superfamily. Dynamin/Fzo/YdjA family.</text>
</comment>
<keyword evidence="30" id="KW-1185">Reference proteome</keyword>
<dbReference type="GO" id="GO:0016559">
    <property type="term" value="P:peroxisome fission"/>
    <property type="evidence" value="ECO:0007669"/>
    <property type="project" value="TreeGrafter"/>
</dbReference>
<evidence type="ECO:0000256" key="1">
    <source>
        <dbReference type="ARBA" id="ARBA00004184"/>
    </source>
</evidence>
<dbReference type="Pfam" id="PF00350">
    <property type="entry name" value="Dynamin_N"/>
    <property type="match status" value="1"/>
</dbReference>
<evidence type="ECO:0000313" key="29">
    <source>
        <dbReference type="Ensembl" id="ENSHHUP00000074160.1"/>
    </source>
</evidence>
<dbReference type="InterPro" id="IPR001401">
    <property type="entry name" value="Dynamin_GTPase"/>
</dbReference>
<reference evidence="29" key="3">
    <citation type="submission" date="2025-09" db="UniProtKB">
        <authorList>
            <consortium name="Ensembl"/>
        </authorList>
    </citation>
    <scope>IDENTIFICATION</scope>
</reference>
<dbReference type="GeneTree" id="ENSGT00940000155504"/>
<name>A0A4W5QJL0_9TELE</name>
<dbReference type="SUPFAM" id="SSF52540">
    <property type="entry name" value="P-loop containing nucleoside triphosphate hydrolases"/>
    <property type="match status" value="1"/>
</dbReference>
<reference evidence="30" key="1">
    <citation type="submission" date="2018-06" db="EMBL/GenBank/DDBJ databases">
        <title>Genome assembly of Danube salmon.</title>
        <authorList>
            <person name="Macqueen D.J."/>
            <person name="Gundappa M.K."/>
        </authorList>
    </citation>
    <scope>NUCLEOTIDE SEQUENCE [LARGE SCALE GENOMIC DNA]</scope>
</reference>
<evidence type="ECO:0000256" key="19">
    <source>
        <dbReference type="ARBA" id="ARBA00023134"/>
    </source>
</evidence>
<dbReference type="FunFam" id="1.20.120.1240:FF:000001">
    <property type="entry name" value="Dynamin 1 like"/>
    <property type="match status" value="1"/>
</dbReference>
<evidence type="ECO:0000256" key="8">
    <source>
        <dbReference type="ARBA" id="ARBA00011980"/>
    </source>
</evidence>
<dbReference type="Pfam" id="PF01031">
    <property type="entry name" value="Dynamin_M"/>
    <property type="match status" value="1"/>
</dbReference>
<evidence type="ECO:0000256" key="22">
    <source>
        <dbReference type="ARBA" id="ARBA00023176"/>
    </source>
</evidence>
<organism evidence="29 30">
    <name type="scientific">Hucho hucho</name>
    <name type="common">huchen</name>
    <dbReference type="NCBI Taxonomy" id="62062"/>
    <lineage>
        <taxon>Eukaryota</taxon>
        <taxon>Metazoa</taxon>
        <taxon>Chordata</taxon>
        <taxon>Craniata</taxon>
        <taxon>Vertebrata</taxon>
        <taxon>Euteleostomi</taxon>
        <taxon>Actinopterygii</taxon>
        <taxon>Neopterygii</taxon>
        <taxon>Teleostei</taxon>
        <taxon>Protacanthopterygii</taxon>
        <taxon>Salmoniformes</taxon>
        <taxon>Salmonidae</taxon>
        <taxon>Salmoninae</taxon>
        <taxon>Hucho</taxon>
    </lineage>
</organism>
<dbReference type="GO" id="GO:0005525">
    <property type="term" value="F:GTP binding"/>
    <property type="evidence" value="ECO:0007669"/>
    <property type="project" value="UniProtKB-KW"/>
</dbReference>
<evidence type="ECO:0000256" key="12">
    <source>
        <dbReference type="ARBA" id="ARBA00022787"/>
    </source>
</evidence>
<dbReference type="GO" id="GO:0030672">
    <property type="term" value="C:synaptic vesicle membrane"/>
    <property type="evidence" value="ECO:0007669"/>
    <property type="project" value="UniProtKB-SubCell"/>
</dbReference>
<dbReference type="SMART" id="SM00053">
    <property type="entry name" value="DYNc"/>
    <property type="match status" value="1"/>
</dbReference>
<dbReference type="Ensembl" id="ENSHHUT00000076597.1">
    <property type="protein sequence ID" value="ENSHHUP00000074160.1"/>
    <property type="gene ID" value="ENSHHUG00000043459.1"/>
</dbReference>
<feature type="region of interest" description="Disordered" evidence="26">
    <location>
        <begin position="529"/>
        <end position="548"/>
    </location>
</feature>
<evidence type="ECO:0000256" key="10">
    <source>
        <dbReference type="ARBA" id="ARBA00022490"/>
    </source>
</evidence>
<dbReference type="Proteomes" id="UP000314982">
    <property type="component" value="Unassembled WGS sequence"/>
</dbReference>
<evidence type="ECO:0000256" key="3">
    <source>
        <dbReference type="ARBA" id="ARBA00004432"/>
    </source>
</evidence>
<dbReference type="PRINTS" id="PR00195">
    <property type="entry name" value="DYNAMIN"/>
</dbReference>
<dbReference type="PANTHER" id="PTHR11566">
    <property type="entry name" value="DYNAMIN"/>
    <property type="match status" value="1"/>
</dbReference>
<dbReference type="InterPro" id="IPR045063">
    <property type="entry name" value="Dynamin_N"/>
</dbReference>
<dbReference type="AlphaFoldDB" id="A0A4W5QJL0"/>
<evidence type="ECO:0000256" key="14">
    <source>
        <dbReference type="ARBA" id="ARBA00023018"/>
    </source>
</evidence>
<feature type="domain" description="Dynamin-type G" evidence="28">
    <location>
        <begin position="22"/>
        <end position="307"/>
    </location>
</feature>
<protein>
    <recommendedName>
        <fullName evidence="9">Dynamin-1-like protein</fullName>
        <ecNumber evidence="8">3.6.5.5</ecNumber>
    </recommendedName>
</protein>
<keyword evidence="10" id="KW-0963">Cytoplasm</keyword>
<dbReference type="InterPro" id="IPR030381">
    <property type="entry name" value="G_DYNAMIN_dom"/>
</dbReference>
<dbReference type="CDD" id="cd08771">
    <property type="entry name" value="DLP_1"/>
    <property type="match status" value="1"/>
</dbReference>
<dbReference type="PANTHER" id="PTHR11566:SF39">
    <property type="entry name" value="DYNAMIN-1-LIKE PROTEIN"/>
    <property type="match status" value="1"/>
</dbReference>
<dbReference type="GO" id="GO:0005874">
    <property type="term" value="C:microtubule"/>
    <property type="evidence" value="ECO:0007669"/>
    <property type="project" value="TreeGrafter"/>
</dbReference>
<evidence type="ECO:0000256" key="26">
    <source>
        <dbReference type="SAM" id="MobiDB-lite"/>
    </source>
</evidence>
<accession>A0A4W5QJL0</accession>
<dbReference type="InterPro" id="IPR020850">
    <property type="entry name" value="GED_dom"/>
</dbReference>
<evidence type="ECO:0000256" key="13">
    <source>
        <dbReference type="ARBA" id="ARBA00022801"/>
    </source>
</evidence>
<dbReference type="InterPro" id="IPR003130">
    <property type="entry name" value="GED"/>
</dbReference>
<evidence type="ECO:0000256" key="17">
    <source>
        <dbReference type="ARBA" id="ARBA00023121"/>
    </source>
</evidence>
<evidence type="ECO:0000256" key="6">
    <source>
        <dbReference type="ARBA" id="ARBA00004555"/>
    </source>
</evidence>